<dbReference type="GO" id="GO:0004582">
    <property type="term" value="F:dolichyl-phosphate beta-D-mannosyltransferase activity"/>
    <property type="evidence" value="ECO:0007669"/>
    <property type="project" value="InterPro"/>
</dbReference>
<comment type="caution">
    <text evidence="6">The sequence shown here is derived from an EMBL/GenBank/DDBJ whole genome shotgun (WGS) entry which is preliminary data.</text>
</comment>
<dbReference type="Gene3D" id="3.90.550.10">
    <property type="entry name" value="Spore Coat Polysaccharide Biosynthesis Protein SpsA, Chain A"/>
    <property type="match status" value="1"/>
</dbReference>
<dbReference type="Proteomes" id="UP001157161">
    <property type="component" value="Unassembled WGS sequence"/>
</dbReference>
<reference evidence="6" key="1">
    <citation type="journal article" date="2014" name="Int. J. Syst. Evol. Microbiol.">
        <title>Complete genome sequence of Corynebacterium casei LMG S-19264T (=DSM 44701T), isolated from a smear-ripened cheese.</title>
        <authorList>
            <consortium name="US DOE Joint Genome Institute (JGI-PGF)"/>
            <person name="Walter F."/>
            <person name="Albersmeier A."/>
            <person name="Kalinowski J."/>
            <person name="Ruckert C."/>
        </authorList>
    </citation>
    <scope>NUCLEOTIDE SEQUENCE</scope>
    <source>
        <strain evidence="6">NBRC 112290</strain>
    </source>
</reference>
<evidence type="ECO:0000259" key="5">
    <source>
        <dbReference type="Pfam" id="PF00535"/>
    </source>
</evidence>
<comment type="similarity">
    <text evidence="1">Belongs to the glycosyltransferase 2 family.</text>
</comment>
<proteinExistence type="inferred from homology"/>
<evidence type="ECO:0000313" key="6">
    <source>
        <dbReference type="EMBL" id="GMA32338.1"/>
    </source>
</evidence>
<dbReference type="EMBL" id="BSUM01000001">
    <property type="protein sequence ID" value="GMA32338.1"/>
    <property type="molecule type" value="Genomic_DNA"/>
</dbReference>
<gene>
    <name evidence="6" type="ORF">GCM10025875_23300</name>
</gene>
<dbReference type="CDD" id="cd06442">
    <property type="entry name" value="DPM1_like"/>
    <property type="match status" value="1"/>
</dbReference>
<name>A0AA37XF94_9MICO</name>
<feature type="region of interest" description="Disordered" evidence="4">
    <location>
        <begin position="150"/>
        <end position="205"/>
    </location>
</feature>
<accession>A0AA37XF94</accession>
<dbReference type="SUPFAM" id="SSF53448">
    <property type="entry name" value="Nucleotide-diphospho-sugar transferases"/>
    <property type="match status" value="1"/>
</dbReference>
<dbReference type="AlphaFoldDB" id="A0AA37XF94"/>
<dbReference type="InterPro" id="IPR039528">
    <property type="entry name" value="DPM1-like"/>
</dbReference>
<keyword evidence="3" id="KW-0808">Transferase</keyword>
<dbReference type="PANTHER" id="PTHR43398:SF1">
    <property type="entry name" value="DOLICHOL-PHOSPHATE MANNOSYLTRANSFERASE SUBUNIT 1"/>
    <property type="match status" value="1"/>
</dbReference>
<organism evidence="6 7">
    <name type="scientific">Litorihabitans aurantiacus</name>
    <dbReference type="NCBI Taxonomy" id="1930061"/>
    <lineage>
        <taxon>Bacteria</taxon>
        <taxon>Bacillati</taxon>
        <taxon>Actinomycetota</taxon>
        <taxon>Actinomycetes</taxon>
        <taxon>Micrococcales</taxon>
        <taxon>Beutenbergiaceae</taxon>
        <taxon>Litorihabitans</taxon>
    </lineage>
</organism>
<evidence type="ECO:0000256" key="1">
    <source>
        <dbReference type="ARBA" id="ARBA00006739"/>
    </source>
</evidence>
<dbReference type="FunFam" id="3.90.550.10:FF:000122">
    <property type="entry name" value="Dolichol-phosphate mannosyltransferase subunit 1"/>
    <property type="match status" value="1"/>
</dbReference>
<dbReference type="GO" id="GO:0009247">
    <property type="term" value="P:glycolipid biosynthetic process"/>
    <property type="evidence" value="ECO:0007669"/>
    <property type="project" value="TreeGrafter"/>
</dbReference>
<reference evidence="6" key="2">
    <citation type="submission" date="2023-02" db="EMBL/GenBank/DDBJ databases">
        <authorList>
            <person name="Sun Q."/>
            <person name="Mori K."/>
        </authorList>
    </citation>
    <scope>NUCLEOTIDE SEQUENCE</scope>
    <source>
        <strain evidence="6">NBRC 112290</strain>
    </source>
</reference>
<dbReference type="GO" id="GO:0016020">
    <property type="term" value="C:membrane"/>
    <property type="evidence" value="ECO:0007669"/>
    <property type="project" value="GOC"/>
</dbReference>
<dbReference type="Pfam" id="PF00535">
    <property type="entry name" value="Glycos_transf_2"/>
    <property type="match status" value="1"/>
</dbReference>
<evidence type="ECO:0000256" key="2">
    <source>
        <dbReference type="ARBA" id="ARBA00022676"/>
    </source>
</evidence>
<evidence type="ECO:0000256" key="3">
    <source>
        <dbReference type="ARBA" id="ARBA00022679"/>
    </source>
</evidence>
<feature type="compositionally biased region" description="Low complexity" evidence="4">
    <location>
        <begin position="176"/>
        <end position="205"/>
    </location>
</feature>
<protein>
    <recommendedName>
        <fullName evidence="5">Glycosyltransferase 2-like domain-containing protein</fullName>
    </recommendedName>
</protein>
<evidence type="ECO:0000256" key="4">
    <source>
        <dbReference type="SAM" id="MobiDB-lite"/>
    </source>
</evidence>
<feature type="domain" description="Glycosyltransferase 2-like" evidence="5">
    <location>
        <begin position="2"/>
        <end position="153"/>
    </location>
</feature>
<keyword evidence="2" id="KW-0328">Glycosyltransferase</keyword>
<dbReference type="InterPro" id="IPR001173">
    <property type="entry name" value="Glyco_trans_2-like"/>
</dbReference>
<keyword evidence="7" id="KW-1185">Reference proteome</keyword>
<sequence>MVVPTYDEIENLPVMLERLHAAAPQAHVLVVDDGSPDGTGTLAQERADATDWVHVLHRTEKAGLGAAYLAGFAWALARDYDAVMEMDADLSHHPEDVPRLLAALADADVVLGSRWVPGGGVENWPLHRRILSRGGSFVARLALEMPLRDATGGSAPTAATRWSASTCRPSRRRGMYSRSSSPTVRSRPASRWSRCRSRSPSVSTA</sequence>
<evidence type="ECO:0000313" key="7">
    <source>
        <dbReference type="Proteomes" id="UP001157161"/>
    </source>
</evidence>
<dbReference type="PANTHER" id="PTHR43398">
    <property type="entry name" value="DOLICHOL-PHOSPHATE MANNOSYLTRANSFERASE SUBUNIT 1"/>
    <property type="match status" value="1"/>
</dbReference>
<dbReference type="InterPro" id="IPR029044">
    <property type="entry name" value="Nucleotide-diphossugar_trans"/>
</dbReference>